<dbReference type="AlphaFoldDB" id="A0A8J3YQP6"/>
<keyword evidence="1" id="KW-0812">Transmembrane</keyword>
<accession>A0A8J3YQP6</accession>
<dbReference type="Proteomes" id="UP000619260">
    <property type="component" value="Unassembled WGS sequence"/>
</dbReference>
<reference evidence="2" key="1">
    <citation type="submission" date="2021-01" db="EMBL/GenBank/DDBJ databases">
        <title>Whole genome shotgun sequence of Virgisporangium aliadipatigenens NBRC 105644.</title>
        <authorList>
            <person name="Komaki H."/>
            <person name="Tamura T."/>
        </authorList>
    </citation>
    <scope>NUCLEOTIDE SEQUENCE</scope>
    <source>
        <strain evidence="2">NBRC 105644</strain>
    </source>
</reference>
<sequence>MTAVAASLAAVGYLKAGWLGIVLSIAVAALVPLQQALGAASRSRDHGRAAATLSALAESYERYLQLDVGPPAWRGEGQNLPAIRSYLDKLDAELSVVVSEARPVKLTDSDRAAARARAAHLIEYLSMSNVTSPPDATWAI</sequence>
<name>A0A8J3YQP6_9ACTN</name>
<protein>
    <submittedName>
        <fullName evidence="2">Uncharacterized protein</fullName>
    </submittedName>
</protein>
<dbReference type="EMBL" id="BOPF01000019">
    <property type="protein sequence ID" value="GIJ48053.1"/>
    <property type="molecule type" value="Genomic_DNA"/>
</dbReference>
<keyword evidence="1" id="KW-1133">Transmembrane helix</keyword>
<gene>
    <name evidence="2" type="ORF">Val02_49390</name>
</gene>
<comment type="caution">
    <text evidence="2">The sequence shown here is derived from an EMBL/GenBank/DDBJ whole genome shotgun (WGS) entry which is preliminary data.</text>
</comment>
<keyword evidence="3" id="KW-1185">Reference proteome</keyword>
<organism evidence="2 3">
    <name type="scientific">Virgisporangium aliadipatigenens</name>
    <dbReference type="NCBI Taxonomy" id="741659"/>
    <lineage>
        <taxon>Bacteria</taxon>
        <taxon>Bacillati</taxon>
        <taxon>Actinomycetota</taxon>
        <taxon>Actinomycetes</taxon>
        <taxon>Micromonosporales</taxon>
        <taxon>Micromonosporaceae</taxon>
        <taxon>Virgisporangium</taxon>
    </lineage>
</organism>
<feature type="transmembrane region" description="Helical" evidence="1">
    <location>
        <begin position="12"/>
        <end position="33"/>
    </location>
</feature>
<proteinExistence type="predicted"/>
<evidence type="ECO:0000256" key="1">
    <source>
        <dbReference type="SAM" id="Phobius"/>
    </source>
</evidence>
<evidence type="ECO:0000313" key="2">
    <source>
        <dbReference type="EMBL" id="GIJ48053.1"/>
    </source>
</evidence>
<evidence type="ECO:0000313" key="3">
    <source>
        <dbReference type="Proteomes" id="UP000619260"/>
    </source>
</evidence>
<keyword evidence="1" id="KW-0472">Membrane</keyword>